<keyword evidence="2" id="KW-0560">Oxidoreductase</keyword>
<reference evidence="6" key="1">
    <citation type="journal article" date="2015" name="Nature">
        <title>Complex archaea that bridge the gap between prokaryotes and eukaryotes.</title>
        <authorList>
            <person name="Spang A."/>
            <person name="Saw J.H."/>
            <person name="Jorgensen S.L."/>
            <person name="Zaremba-Niedzwiedzka K."/>
            <person name="Martijn J."/>
            <person name="Lind A.E."/>
            <person name="van Eijk R."/>
            <person name="Schleper C."/>
            <person name="Guy L."/>
            <person name="Ettema T.J."/>
        </authorList>
    </citation>
    <scope>NUCLEOTIDE SEQUENCE</scope>
</reference>
<organism evidence="6">
    <name type="scientific">marine sediment metagenome</name>
    <dbReference type="NCBI Taxonomy" id="412755"/>
    <lineage>
        <taxon>unclassified sequences</taxon>
        <taxon>metagenomes</taxon>
        <taxon>ecological metagenomes</taxon>
    </lineage>
</organism>
<dbReference type="InterPro" id="IPR029061">
    <property type="entry name" value="THDP-binding"/>
</dbReference>
<evidence type="ECO:0000256" key="1">
    <source>
        <dbReference type="ARBA" id="ARBA00001964"/>
    </source>
</evidence>
<feature type="domain" description="Dehydrogenase E1 component" evidence="5">
    <location>
        <begin position="14"/>
        <end position="310"/>
    </location>
</feature>
<dbReference type="EMBL" id="LAZR01000766">
    <property type="protein sequence ID" value="KKN58337.1"/>
    <property type="molecule type" value="Genomic_DNA"/>
</dbReference>
<dbReference type="Gene3D" id="3.40.50.970">
    <property type="match status" value="1"/>
</dbReference>
<dbReference type="GO" id="GO:0006086">
    <property type="term" value="P:pyruvate decarboxylation to acetyl-CoA"/>
    <property type="evidence" value="ECO:0007669"/>
    <property type="project" value="TreeGrafter"/>
</dbReference>
<dbReference type="CDD" id="cd02000">
    <property type="entry name" value="TPP_E1_PDC_ADC_BCADC"/>
    <property type="match status" value="1"/>
</dbReference>
<proteinExistence type="predicted"/>
<protein>
    <recommendedName>
        <fullName evidence="5">Dehydrogenase E1 component domain-containing protein</fullName>
    </recommendedName>
</protein>
<evidence type="ECO:0000259" key="5">
    <source>
        <dbReference type="Pfam" id="PF00676"/>
    </source>
</evidence>
<comment type="cofactor">
    <cofactor evidence="1">
        <name>thiamine diphosphate</name>
        <dbReference type="ChEBI" id="CHEBI:58937"/>
    </cofactor>
</comment>
<dbReference type="SUPFAM" id="SSF52518">
    <property type="entry name" value="Thiamin diphosphate-binding fold (THDP-binding)"/>
    <property type="match status" value="1"/>
</dbReference>
<dbReference type="GO" id="GO:0004739">
    <property type="term" value="F:pyruvate dehydrogenase (acetyl-transferring) activity"/>
    <property type="evidence" value="ECO:0007669"/>
    <property type="project" value="TreeGrafter"/>
</dbReference>
<evidence type="ECO:0000256" key="3">
    <source>
        <dbReference type="ARBA" id="ARBA00023052"/>
    </source>
</evidence>
<keyword evidence="3" id="KW-0786">Thiamine pyrophosphate</keyword>
<evidence type="ECO:0000313" key="6">
    <source>
        <dbReference type="EMBL" id="KKN58337.1"/>
    </source>
</evidence>
<dbReference type="InterPro" id="IPR001017">
    <property type="entry name" value="DH_E1"/>
</dbReference>
<sequence length="320" mass="35352">MQISQAKLLDMYRNMKLSRMTEQRLDFLYKQGRLPGAIYPGIGQEASYVGCTLALEEGDTITTTHRDLAALLSRGISLEQVMTQHFAKENSPTGGRGEDNYFGDLGKGIFAGVSMLPDMYPVAVGSALYFKRKHMANVAMPFCGEGATARGDFHESLNWAAVFNLPVVFIVVNNQYAYSTPNTIEIPTEKVADRAKGYDIEAYSVDGNDVLDVYKAAKKAVDEARNGKGPLLIEARTMRMKGHAGHDGAEYVSEELLAEWAQKDPIERFEKYLFESGDLSVEKKSQVETDISGSIDKAVDFAQQSSYPEPDTLSEGVFHD</sequence>
<evidence type="ECO:0000256" key="4">
    <source>
        <dbReference type="SAM" id="MobiDB-lite"/>
    </source>
</evidence>
<dbReference type="AlphaFoldDB" id="A0A0F9S7X7"/>
<comment type="caution">
    <text evidence="6">The sequence shown here is derived from an EMBL/GenBank/DDBJ whole genome shotgun (WGS) entry which is preliminary data.</text>
</comment>
<gene>
    <name evidence="6" type="ORF">LCGC14_0553170</name>
</gene>
<evidence type="ECO:0000256" key="2">
    <source>
        <dbReference type="ARBA" id="ARBA00023002"/>
    </source>
</evidence>
<accession>A0A0F9S7X7</accession>
<feature type="region of interest" description="Disordered" evidence="4">
    <location>
        <begin position="301"/>
        <end position="320"/>
    </location>
</feature>
<dbReference type="PANTHER" id="PTHR11516">
    <property type="entry name" value="PYRUVATE DEHYDROGENASE E1 COMPONENT, ALPHA SUBUNIT BACTERIAL AND ORGANELLAR"/>
    <property type="match status" value="1"/>
</dbReference>
<dbReference type="InterPro" id="IPR050642">
    <property type="entry name" value="PDH_E1_Alpha_Subunit"/>
</dbReference>
<name>A0A0F9S7X7_9ZZZZ</name>
<dbReference type="Pfam" id="PF00676">
    <property type="entry name" value="E1_dh"/>
    <property type="match status" value="1"/>
</dbReference>
<dbReference type="PANTHER" id="PTHR11516:SF41">
    <property type="entry name" value="3-METHYL-2-OXOBUTANOATE DEHYDROGENASE SUBUNIT ALPHA"/>
    <property type="match status" value="1"/>
</dbReference>